<evidence type="ECO:0000313" key="13">
    <source>
        <dbReference type="RefSeq" id="XP_016445406.1"/>
    </source>
</evidence>
<dbReference type="InterPro" id="IPR018362">
    <property type="entry name" value="CCAAT-binding_factor_CS"/>
</dbReference>
<sequence length="336" mass="37222">MAIRAQALPNRSLEQTPTCFVPHFAVNNSTWWSSNEVQSSQSLSKNLTSEVVFLPPPCQQMKFLGLELQGDDSHSTQSNSNPPLEVTALGKTGSQDQCTSSGSDSLFAISTGVRLRLVLLFSVHDENYKRHKQAQIKPISFIRNPEYTTDCSQSEMAHSISHAPFGYSDPYLSGLYAAYGPHVFPQMMGIAPARLPLPLDLAEDGPIYVNAKQYHGILRRRQIRAKLEAQNKLVKARKPYLHESRHLHAVKRVRGSGGRFLSTKKVQESIPNDHINSSSSLDLVTREAHTSAFLSVRQDAAHNGVIFQQQQHDHRASSLSSHLAVSMQSSRSTGIS</sequence>
<evidence type="ECO:0000256" key="3">
    <source>
        <dbReference type="ARBA" id="ARBA00023125"/>
    </source>
</evidence>
<protein>
    <recommendedName>
        <fullName evidence="8">Nuclear transcription factor Y subunit</fullName>
    </recommendedName>
</protein>
<evidence type="ECO:0000256" key="7">
    <source>
        <dbReference type="ARBA" id="ARBA00025911"/>
    </source>
</evidence>
<feature type="compositionally biased region" description="Polar residues" evidence="9">
    <location>
        <begin position="317"/>
        <end position="336"/>
    </location>
</feature>
<comment type="subunit">
    <text evidence="7">Heterotrimeric transcription factor composed of three components, NF-YA, NF-YB and NF-YC. NF-YB and NF-YC must interact and dimerize for NF-YA association and DNA binding.</text>
</comment>
<dbReference type="GO" id="GO:0016602">
    <property type="term" value="C:CCAAT-binding factor complex"/>
    <property type="evidence" value="ECO:0007669"/>
    <property type="project" value="InterPro"/>
</dbReference>
<dbReference type="Gene3D" id="6.10.250.2430">
    <property type="match status" value="1"/>
</dbReference>
<dbReference type="KEGG" id="nta:107770581"/>
<dbReference type="SMR" id="A0A1S3XZN8"/>
<evidence type="ECO:0000256" key="6">
    <source>
        <dbReference type="ARBA" id="ARBA00023242"/>
    </source>
</evidence>
<dbReference type="SMART" id="SM00521">
    <property type="entry name" value="CBF"/>
    <property type="match status" value="1"/>
</dbReference>
<dbReference type="OrthoDB" id="1097733at2759"/>
<evidence type="ECO:0000313" key="12">
    <source>
        <dbReference type="RefSeq" id="XP_016445403.1"/>
    </source>
</evidence>
<evidence type="ECO:0000256" key="4">
    <source>
        <dbReference type="ARBA" id="ARBA00023159"/>
    </source>
</evidence>
<dbReference type="RefSeq" id="XP_016445406.1">
    <property type="nucleotide sequence ID" value="XM_016589920.1"/>
</dbReference>
<dbReference type="PROSITE" id="PS00686">
    <property type="entry name" value="NFYA_HAP2_1"/>
    <property type="match status" value="1"/>
</dbReference>
<evidence type="ECO:0000313" key="10">
    <source>
        <dbReference type="RefSeq" id="XP_016445390.1"/>
    </source>
</evidence>
<keyword evidence="2 8" id="KW-0805">Transcription regulation</keyword>
<keyword evidence="4" id="KW-0010">Activator</keyword>
<dbReference type="PRINTS" id="PR00616">
    <property type="entry name" value="CCAATSUBUNTB"/>
</dbReference>
<evidence type="ECO:0000256" key="2">
    <source>
        <dbReference type="ARBA" id="ARBA00023015"/>
    </source>
</evidence>
<name>A0A1S3XZN8_TOBAC</name>
<comment type="subcellular location">
    <subcellularLocation>
        <location evidence="1 8">Nucleus</location>
    </subcellularLocation>
</comment>
<evidence type="ECO:0000256" key="8">
    <source>
        <dbReference type="RuleBase" id="RU367155"/>
    </source>
</evidence>
<dbReference type="RefSeq" id="XP_016445397.1">
    <property type="nucleotide sequence ID" value="XM_016589911.1"/>
</dbReference>
<evidence type="ECO:0000256" key="1">
    <source>
        <dbReference type="ARBA" id="ARBA00004123"/>
    </source>
</evidence>
<keyword evidence="3 8" id="KW-0238">DNA-binding</keyword>
<dbReference type="PROSITE" id="PS51152">
    <property type="entry name" value="NFYA_HAP2_2"/>
    <property type="match status" value="1"/>
</dbReference>
<proteinExistence type="inferred from homology"/>
<dbReference type="RefSeq" id="XP_016445403.1">
    <property type="nucleotide sequence ID" value="XM_016589917.1"/>
</dbReference>
<dbReference type="InterPro" id="IPR001289">
    <property type="entry name" value="NFYA"/>
</dbReference>
<dbReference type="PANTHER" id="PTHR12632">
    <property type="entry name" value="TRANSCRIPTION FACTOR NF-Y ALPHA-RELATED"/>
    <property type="match status" value="1"/>
</dbReference>
<dbReference type="AlphaFoldDB" id="A0A1S3XZN8"/>
<dbReference type="STRING" id="4097.A0A1S3XZN8"/>
<feature type="region of interest" description="Disordered" evidence="9">
    <location>
        <begin position="70"/>
        <end position="100"/>
    </location>
</feature>
<dbReference type="Pfam" id="PF02045">
    <property type="entry name" value="CBFB_NFYA"/>
    <property type="match status" value="1"/>
</dbReference>
<dbReference type="GO" id="GO:0000981">
    <property type="term" value="F:DNA-binding transcription factor activity, RNA polymerase II-specific"/>
    <property type="evidence" value="ECO:0000318"/>
    <property type="project" value="GO_Central"/>
</dbReference>
<dbReference type="PaxDb" id="4097-A0A1S3XZN8"/>
<gene>
    <name evidence="10 11 12 13" type="primary">LOC107770581</name>
</gene>
<feature type="region of interest" description="Disordered" evidence="9">
    <location>
        <begin position="311"/>
        <end position="336"/>
    </location>
</feature>
<organism evidence="12">
    <name type="scientific">Nicotiana tabacum</name>
    <name type="common">Common tobacco</name>
    <dbReference type="NCBI Taxonomy" id="4097"/>
    <lineage>
        <taxon>Eukaryota</taxon>
        <taxon>Viridiplantae</taxon>
        <taxon>Streptophyta</taxon>
        <taxon>Embryophyta</taxon>
        <taxon>Tracheophyta</taxon>
        <taxon>Spermatophyta</taxon>
        <taxon>Magnoliopsida</taxon>
        <taxon>eudicotyledons</taxon>
        <taxon>Gunneridae</taxon>
        <taxon>Pentapetalae</taxon>
        <taxon>asterids</taxon>
        <taxon>lamiids</taxon>
        <taxon>Solanales</taxon>
        <taxon>Solanaceae</taxon>
        <taxon>Nicotianoideae</taxon>
        <taxon>Nicotianeae</taxon>
        <taxon>Nicotiana</taxon>
    </lineage>
</organism>
<dbReference type="GO" id="GO:0006357">
    <property type="term" value="P:regulation of transcription by RNA polymerase II"/>
    <property type="evidence" value="ECO:0000318"/>
    <property type="project" value="GO_Central"/>
</dbReference>
<keyword evidence="5 8" id="KW-0804">Transcription</keyword>
<reference evidence="10 11" key="1">
    <citation type="submission" date="2025-04" db="UniProtKB">
        <authorList>
            <consortium name="RefSeq"/>
        </authorList>
    </citation>
    <scope>IDENTIFICATION</scope>
</reference>
<accession>A0A1S3XZN8</accession>
<comment type="similarity">
    <text evidence="8">Belongs to the NFYA/HAP2 subunit family.</text>
</comment>
<evidence type="ECO:0000256" key="9">
    <source>
        <dbReference type="SAM" id="MobiDB-lite"/>
    </source>
</evidence>
<dbReference type="GO" id="GO:0003677">
    <property type="term" value="F:DNA binding"/>
    <property type="evidence" value="ECO:0007669"/>
    <property type="project" value="UniProtKB-KW"/>
</dbReference>
<dbReference type="RefSeq" id="XP_016445390.1">
    <property type="nucleotide sequence ID" value="XM_016589904.1"/>
</dbReference>
<comment type="function">
    <text evidence="8">Component of the sequence-specific heterotrimeric transcription factor (NF-Y) which specifically recognizes a 5'-CCAAT-3' box motif found in the promoters of its target genes.</text>
</comment>
<keyword evidence="6 8" id="KW-0539">Nucleus</keyword>
<evidence type="ECO:0000313" key="11">
    <source>
        <dbReference type="RefSeq" id="XP_016445397.1"/>
    </source>
</evidence>
<evidence type="ECO:0000256" key="5">
    <source>
        <dbReference type="ARBA" id="ARBA00023163"/>
    </source>
</evidence>